<gene>
    <name evidence="8" type="ORF">GCM10009749_09840</name>
</gene>
<dbReference type="PANTHER" id="PTHR36108:SF13">
    <property type="entry name" value="COLOSSIN-B-RELATED"/>
    <property type="match status" value="1"/>
</dbReference>
<dbReference type="SUPFAM" id="SSF49464">
    <property type="entry name" value="Carboxypeptidase regulatory domain-like"/>
    <property type="match status" value="1"/>
</dbReference>
<comment type="caution">
    <text evidence="8">The sequence shown here is derived from an EMBL/GenBank/DDBJ whole genome shotgun (WGS) entry which is preliminary data.</text>
</comment>
<dbReference type="EC" id="3.2.1.1" evidence="3"/>
<evidence type="ECO:0000256" key="7">
    <source>
        <dbReference type="SAM" id="MobiDB-lite"/>
    </source>
</evidence>
<dbReference type="Gene3D" id="2.60.40.1120">
    <property type="entry name" value="Carboxypeptidase-like, regulatory domain"/>
    <property type="match status" value="5"/>
</dbReference>
<organism evidence="8 9">
    <name type="scientific">Agromyces neolithicus</name>
    <dbReference type="NCBI Taxonomy" id="269420"/>
    <lineage>
        <taxon>Bacteria</taxon>
        <taxon>Bacillati</taxon>
        <taxon>Actinomycetota</taxon>
        <taxon>Actinomycetes</taxon>
        <taxon>Micrococcales</taxon>
        <taxon>Microbacteriaceae</taxon>
        <taxon>Agromyces</taxon>
    </lineage>
</organism>
<dbReference type="Gene3D" id="2.60.40.2700">
    <property type="match status" value="3"/>
</dbReference>
<comment type="similarity">
    <text evidence="2">Belongs to the serine-aspartate repeat-containing protein (SDr) family.</text>
</comment>
<feature type="region of interest" description="Disordered" evidence="7">
    <location>
        <begin position="15"/>
        <end position="36"/>
    </location>
</feature>
<dbReference type="Proteomes" id="UP001500002">
    <property type="component" value="Unassembled WGS sequence"/>
</dbReference>
<protein>
    <recommendedName>
        <fullName evidence="3">alpha-amylase</fullName>
        <ecNumber evidence="3">3.2.1.1</ecNumber>
    </recommendedName>
    <alternativeName>
        <fullName evidence="6">1,4-alpha-D-glucan glucanohydrolase</fullName>
    </alternativeName>
</protein>
<dbReference type="Pfam" id="PF13620">
    <property type="entry name" value="CarboxypepD_reg"/>
    <property type="match status" value="6"/>
</dbReference>
<dbReference type="Gene3D" id="2.60.40.10">
    <property type="entry name" value="Immunoglobulins"/>
    <property type="match status" value="2"/>
</dbReference>
<keyword evidence="9" id="KW-1185">Reference proteome</keyword>
<dbReference type="SUPFAM" id="SSF49478">
    <property type="entry name" value="Cna protein B-type domain"/>
    <property type="match status" value="4"/>
</dbReference>
<evidence type="ECO:0000256" key="4">
    <source>
        <dbReference type="ARBA" id="ARBA00022525"/>
    </source>
</evidence>
<evidence type="ECO:0000256" key="6">
    <source>
        <dbReference type="ARBA" id="ARBA00030238"/>
    </source>
</evidence>
<evidence type="ECO:0000313" key="9">
    <source>
        <dbReference type="Proteomes" id="UP001500002"/>
    </source>
</evidence>
<evidence type="ECO:0000256" key="3">
    <source>
        <dbReference type="ARBA" id="ARBA00012595"/>
    </source>
</evidence>
<accession>A0ABP4Y8A8</accession>
<name>A0ABP4Y8A8_9MICO</name>
<proteinExistence type="inferred from homology"/>
<sequence>MSVGAAPAFAEDLPPAPVVDAASPAAEATAPPEEAEEAVEAVVESMASIQGTVTVADGAAAADVAVNAYRHNGEYFEHAAGVITAGEGAYAIDGLAPGTYTLQFSPASGSALIAEWWNDRPDEWSADSFELADGSTLSNMDAQLAMGGAVEGVVSGPGGVSVPSAGVTAYALDNGYTEYRGSSSTDESGAFVIAGLPEGTYTVQFSAPWDSAYSGEWWNDKPDESSADTFTVVGGETVSGLLAELAVGGAITGAVTGSDGLPLAGVSVSATGTVTGTWVSAATDADGRYELTGLAADDYTISFQHDSFDPGAPSGYLSEYWDDKQHQFEADPVTIGAGEIVTGIDAQLALGGAIAGVVAAGGEPIAGVEVSVNGPGSGWATTDADGRFEVAGLVAGSYEVWFTMPGGSPYFNGSAVVEVTAGGNAVLDFTPESAASVRGRVTAGDSEAGVSGATVTLYAFGGSTAGTATTDGDGNYSIAPVEAGRYMIEASGAGIGTTWSGGSATRAGATVFSVAAASATVADVAARPGASGAIVGTVSAMTTDGAGPAEGAYVELHTERGVLRTTSADADGGYRFEGLEAGQYAVRFQESEWSSSSWWWDRTTRDAAPFFDVGATETATHDFTLPGSGWISAVLAVDGTYTGYIGIEAVDAATGEVVSSGGSFDGSEYTLFDVPAGDVKVHFTGPIRDSWWGGAADFASAQTLTVPIGGEARADATLSLDTVLSGVVYAPDGPPVAGAWVIIRPNGGSTVSYYAVTDDSGAYRITGLEAGTYTVTAGSIGQSPHEPVVVEVGAEVGAVTRDIQLDQDVRLAGTVTYLGQPVEACLTARIVGASFGDGICTDSSGSYEYWLAPGEYVVSLRTTADVGAASSSQRVTIAAGQSGTLALNVDLEPGGVVEGTVTADLGAGPEPIAGVWVTARDDAGGGTSAVSGADGTYRLWGLQNGAPHTVQFGYVWNDLGTEWWQDAPTPGSATAVVPGADPTTGVDAELTRGGAVSGRVTDTEGFGASFATVEVYSLDGEYIGEERANIQGAYLLTGLSAGDVKLRFVPSRQWTPGYLPEWWQDAGSAASASGVALVAGKEASRLDAALNKIGTVAVELTVPQITGTPRVGETLTAAAAATTDGASLMYEWRADDAVVAGATGAALVLTSEQVGRRMSVRVTGSADGYLATTLTSDLTDVVVAAEPDPTLPQIAGTPVVGAKLQVNAGEKSPGTAFAYQWYADGVPIAGATDVSLRLTAEHEGASIEVRVTTLRRAVVLEKRTSEPTLRVILAGTPTVSGTPLAGSTLTTDPGVWTEGTDHAYQWFAAGEQIDGATAATLDLTSEFVGDRIWVRVTGLLPGYPVVERSSSERNRVVRG</sequence>
<dbReference type="RefSeq" id="WP_344294005.1">
    <property type="nucleotide sequence ID" value="NZ_BAAANJ010000002.1"/>
</dbReference>
<comment type="catalytic activity">
    <reaction evidence="1">
        <text>Endohydrolysis of (1-&gt;4)-alpha-D-glucosidic linkages in polysaccharides containing three or more (1-&gt;4)-alpha-linked D-glucose units.</text>
        <dbReference type="EC" id="3.2.1.1"/>
    </reaction>
</comment>
<dbReference type="EMBL" id="BAAANJ010000002">
    <property type="protein sequence ID" value="GAA1803681.1"/>
    <property type="molecule type" value="Genomic_DNA"/>
</dbReference>
<reference evidence="9" key="1">
    <citation type="journal article" date="2019" name="Int. J. Syst. Evol. Microbiol.">
        <title>The Global Catalogue of Microorganisms (GCM) 10K type strain sequencing project: providing services to taxonomists for standard genome sequencing and annotation.</title>
        <authorList>
            <consortium name="The Broad Institute Genomics Platform"/>
            <consortium name="The Broad Institute Genome Sequencing Center for Infectious Disease"/>
            <person name="Wu L."/>
            <person name="Ma J."/>
        </authorList>
    </citation>
    <scope>NUCLEOTIDE SEQUENCE [LARGE SCALE GENOMIC DNA]</scope>
    <source>
        <strain evidence="9">JCM 14322</strain>
    </source>
</reference>
<feature type="compositionally biased region" description="Low complexity" evidence="7">
    <location>
        <begin position="15"/>
        <end position="32"/>
    </location>
</feature>
<evidence type="ECO:0000256" key="5">
    <source>
        <dbReference type="ARBA" id="ARBA00022729"/>
    </source>
</evidence>
<keyword evidence="5" id="KW-0732">Signal</keyword>
<dbReference type="InterPro" id="IPR013784">
    <property type="entry name" value="Carb-bd-like_fold"/>
</dbReference>
<dbReference type="InterPro" id="IPR008969">
    <property type="entry name" value="CarboxyPept-like_regulatory"/>
</dbReference>
<keyword evidence="4" id="KW-0964">Secreted</keyword>
<evidence type="ECO:0000256" key="2">
    <source>
        <dbReference type="ARBA" id="ARBA00007257"/>
    </source>
</evidence>
<dbReference type="PANTHER" id="PTHR36108">
    <property type="entry name" value="COLOSSIN-B-RELATED"/>
    <property type="match status" value="1"/>
</dbReference>
<dbReference type="SUPFAM" id="SSF49452">
    <property type="entry name" value="Starch-binding domain-like"/>
    <property type="match status" value="3"/>
</dbReference>
<evidence type="ECO:0000313" key="8">
    <source>
        <dbReference type="EMBL" id="GAA1803681.1"/>
    </source>
</evidence>
<evidence type="ECO:0000256" key="1">
    <source>
        <dbReference type="ARBA" id="ARBA00000548"/>
    </source>
</evidence>
<dbReference type="InterPro" id="IPR013783">
    <property type="entry name" value="Ig-like_fold"/>
</dbReference>